<dbReference type="AlphaFoldDB" id="F5YM63"/>
<feature type="transmembrane region" description="Helical" evidence="9">
    <location>
        <begin position="37"/>
        <end position="54"/>
    </location>
</feature>
<dbReference type="PANTHER" id="PTHR11795">
    <property type="entry name" value="BRANCHED-CHAIN AMINO ACID TRANSPORT SYSTEM PERMEASE PROTEIN LIVH"/>
    <property type="match status" value="1"/>
</dbReference>
<protein>
    <submittedName>
        <fullName evidence="10">Putative inner-membrane translocator</fullName>
    </submittedName>
</protein>
<reference evidence="11" key="1">
    <citation type="submission" date="2009-12" db="EMBL/GenBank/DDBJ databases">
        <title>Complete sequence of Treponema primitia strain ZAS-2.</title>
        <authorList>
            <person name="Tetu S.G."/>
            <person name="Matson E."/>
            <person name="Ren Q."/>
            <person name="Seshadri R."/>
            <person name="Elbourne L."/>
            <person name="Hassan K.A."/>
            <person name="Durkin A."/>
            <person name="Radune D."/>
            <person name="Mohamoud Y."/>
            <person name="Shay R."/>
            <person name="Jin S."/>
            <person name="Zhang X."/>
            <person name="Lucey K."/>
            <person name="Ballor N.R."/>
            <person name="Ottesen E."/>
            <person name="Rosenthal R."/>
            <person name="Allen A."/>
            <person name="Leadbetter J.R."/>
            <person name="Paulsen I.T."/>
        </authorList>
    </citation>
    <scope>NUCLEOTIDE SEQUENCE [LARGE SCALE GENOMIC DNA]</scope>
    <source>
        <strain evidence="11">ATCC BAA-887 / DSM 12427 / ZAS-2</strain>
    </source>
</reference>
<dbReference type="InterPro" id="IPR052157">
    <property type="entry name" value="BCAA_transport_permease"/>
</dbReference>
<dbReference type="Proteomes" id="UP000009223">
    <property type="component" value="Chromosome"/>
</dbReference>
<keyword evidence="7 9" id="KW-0472">Membrane</keyword>
<feature type="transmembrane region" description="Helical" evidence="9">
    <location>
        <begin position="60"/>
        <end position="82"/>
    </location>
</feature>
<keyword evidence="3" id="KW-1003">Cell membrane</keyword>
<dbReference type="HOGENOM" id="CLU_039929_3_0_12"/>
<feature type="transmembrane region" description="Helical" evidence="9">
    <location>
        <begin position="12"/>
        <end position="30"/>
    </location>
</feature>
<evidence type="ECO:0000313" key="10">
    <source>
        <dbReference type="EMBL" id="AEF85243.1"/>
    </source>
</evidence>
<organism evidence="10 11">
    <name type="scientific">Treponema primitia (strain ATCC BAA-887 / DSM 12427 / ZAS-2)</name>
    <dbReference type="NCBI Taxonomy" id="545694"/>
    <lineage>
        <taxon>Bacteria</taxon>
        <taxon>Pseudomonadati</taxon>
        <taxon>Spirochaetota</taxon>
        <taxon>Spirochaetia</taxon>
        <taxon>Spirochaetales</taxon>
        <taxon>Treponemataceae</taxon>
        <taxon>Treponema</taxon>
    </lineage>
</organism>
<dbReference type="Pfam" id="PF02653">
    <property type="entry name" value="BPD_transp_2"/>
    <property type="match status" value="1"/>
</dbReference>
<keyword evidence="6 9" id="KW-1133">Transmembrane helix</keyword>
<dbReference type="RefSeq" id="WP_015709572.1">
    <property type="nucleotide sequence ID" value="NC_015578.1"/>
</dbReference>
<feature type="transmembrane region" description="Helical" evidence="9">
    <location>
        <begin position="160"/>
        <end position="181"/>
    </location>
</feature>
<dbReference type="STRING" id="545694.TREPR_0442"/>
<evidence type="ECO:0000256" key="7">
    <source>
        <dbReference type="ARBA" id="ARBA00023136"/>
    </source>
</evidence>
<accession>F5YM63</accession>
<gene>
    <name evidence="10" type="ordered locus">TREPR_0442</name>
</gene>
<name>F5YM63_TREPZ</name>
<sequence length="309" mass="32702">MEILIAQIINGLSLGSIYVLLVTAFNLLLLVARVIHFSFPAIIVFSMYMAWFALQATGSIIAGIGASIVSAIILNMVSAPVFQHIMRGELRCKSRKRGTVDINATMVISMGMGVIITEFCSHSINKGFPVSFLTEDADPSGWIALTREPLWQHGLISVSYGQALSLAVGIIAVAVLFRIIYRTRVGRAFRAMAENPGGAKLAGIPVFRTGLQSYFLTGLLGGITAALMAMLLGFASADLGDQLGHKVLGISIIAGLGNLAGGLVFALLLGIVEALIQGYFSGSWSNAAVFVIMLVVVLAKPKGVFGTKL</sequence>
<feature type="transmembrane region" description="Helical" evidence="9">
    <location>
        <begin position="214"/>
        <end position="235"/>
    </location>
</feature>
<comment type="similarity">
    <text evidence="8">Belongs to the binding-protein-dependent transport system permease family. LivHM subfamily.</text>
</comment>
<dbReference type="GO" id="GO:0005886">
    <property type="term" value="C:plasma membrane"/>
    <property type="evidence" value="ECO:0007669"/>
    <property type="project" value="UniProtKB-SubCell"/>
</dbReference>
<evidence type="ECO:0000256" key="6">
    <source>
        <dbReference type="ARBA" id="ARBA00022989"/>
    </source>
</evidence>
<dbReference type="GO" id="GO:0022857">
    <property type="term" value="F:transmembrane transporter activity"/>
    <property type="evidence" value="ECO:0007669"/>
    <property type="project" value="InterPro"/>
</dbReference>
<keyword evidence="11" id="KW-1185">Reference proteome</keyword>
<dbReference type="eggNOG" id="COG0559">
    <property type="taxonomic scope" value="Bacteria"/>
</dbReference>
<comment type="subcellular location">
    <subcellularLocation>
        <location evidence="1">Cell membrane</location>
        <topology evidence="1">Multi-pass membrane protein</topology>
    </subcellularLocation>
</comment>
<dbReference type="EMBL" id="CP001843">
    <property type="protein sequence ID" value="AEF85243.1"/>
    <property type="molecule type" value="Genomic_DNA"/>
</dbReference>
<dbReference type="CDD" id="cd06582">
    <property type="entry name" value="TM_PBP1_LivH_like"/>
    <property type="match status" value="1"/>
</dbReference>
<dbReference type="OrthoDB" id="368246at2"/>
<feature type="transmembrane region" description="Helical" evidence="9">
    <location>
        <begin position="102"/>
        <end position="124"/>
    </location>
</feature>
<keyword evidence="5" id="KW-0029">Amino-acid transport</keyword>
<dbReference type="PANTHER" id="PTHR11795:SF445">
    <property type="entry name" value="AMINO ACID ABC TRANSPORTER PERMEASE PROTEIN"/>
    <property type="match status" value="1"/>
</dbReference>
<reference evidence="10 11" key="2">
    <citation type="journal article" date="2011" name="ISME J.">
        <title>RNA-seq reveals cooperative metabolic interactions between two termite-gut spirochete species in co-culture.</title>
        <authorList>
            <person name="Rosenthal A.Z."/>
            <person name="Matson E.G."/>
            <person name="Eldar A."/>
            <person name="Leadbetter J.R."/>
        </authorList>
    </citation>
    <scope>NUCLEOTIDE SEQUENCE [LARGE SCALE GENOMIC DNA]</scope>
    <source>
        <strain evidence="11">ATCC BAA-887 / DSM 12427 / ZAS-2</strain>
    </source>
</reference>
<evidence type="ECO:0000256" key="9">
    <source>
        <dbReference type="SAM" id="Phobius"/>
    </source>
</evidence>
<evidence type="ECO:0000256" key="3">
    <source>
        <dbReference type="ARBA" id="ARBA00022475"/>
    </source>
</evidence>
<keyword evidence="2" id="KW-0813">Transport</keyword>
<evidence type="ECO:0000256" key="8">
    <source>
        <dbReference type="ARBA" id="ARBA00037998"/>
    </source>
</evidence>
<evidence type="ECO:0000313" key="11">
    <source>
        <dbReference type="Proteomes" id="UP000009223"/>
    </source>
</evidence>
<keyword evidence="4 9" id="KW-0812">Transmembrane</keyword>
<evidence type="ECO:0000256" key="1">
    <source>
        <dbReference type="ARBA" id="ARBA00004651"/>
    </source>
</evidence>
<dbReference type="KEGG" id="tpi:TREPR_0442"/>
<evidence type="ECO:0000256" key="2">
    <source>
        <dbReference type="ARBA" id="ARBA00022448"/>
    </source>
</evidence>
<dbReference type="InterPro" id="IPR001851">
    <property type="entry name" value="ABC_transp_permease"/>
</dbReference>
<feature type="transmembrane region" description="Helical" evidence="9">
    <location>
        <begin position="279"/>
        <end position="299"/>
    </location>
</feature>
<evidence type="ECO:0000256" key="4">
    <source>
        <dbReference type="ARBA" id="ARBA00022692"/>
    </source>
</evidence>
<proteinExistence type="inferred from homology"/>
<feature type="transmembrane region" description="Helical" evidence="9">
    <location>
        <begin position="247"/>
        <end position="272"/>
    </location>
</feature>
<evidence type="ECO:0000256" key="5">
    <source>
        <dbReference type="ARBA" id="ARBA00022970"/>
    </source>
</evidence>
<dbReference type="GO" id="GO:0006865">
    <property type="term" value="P:amino acid transport"/>
    <property type="evidence" value="ECO:0007669"/>
    <property type="project" value="UniProtKB-KW"/>
</dbReference>